<dbReference type="Pfam" id="PF10604">
    <property type="entry name" value="Polyketide_cyc2"/>
    <property type="match status" value="1"/>
</dbReference>
<evidence type="ECO:0008006" key="3">
    <source>
        <dbReference type="Google" id="ProtNLM"/>
    </source>
</evidence>
<dbReference type="SUPFAM" id="SSF55961">
    <property type="entry name" value="Bet v1-like"/>
    <property type="match status" value="1"/>
</dbReference>
<reference evidence="2" key="1">
    <citation type="journal article" date="2019" name="Int. J. Syst. Evol. Microbiol.">
        <title>The Global Catalogue of Microorganisms (GCM) 10K type strain sequencing project: providing services to taxonomists for standard genome sequencing and annotation.</title>
        <authorList>
            <consortium name="The Broad Institute Genomics Platform"/>
            <consortium name="The Broad Institute Genome Sequencing Center for Infectious Disease"/>
            <person name="Wu L."/>
            <person name="Ma J."/>
        </authorList>
    </citation>
    <scope>NUCLEOTIDE SEQUENCE [LARGE SCALE GENOMIC DNA]</scope>
    <source>
        <strain evidence="2">JCM 16916</strain>
    </source>
</reference>
<accession>A0ABP7MQN7</accession>
<dbReference type="InterPro" id="IPR023393">
    <property type="entry name" value="START-like_dom_sf"/>
</dbReference>
<comment type="caution">
    <text evidence="1">The sequence shown here is derived from an EMBL/GenBank/DDBJ whole genome shotgun (WGS) entry which is preliminary data.</text>
</comment>
<evidence type="ECO:0000313" key="2">
    <source>
        <dbReference type="Proteomes" id="UP001501727"/>
    </source>
</evidence>
<dbReference type="InterPro" id="IPR019587">
    <property type="entry name" value="Polyketide_cyclase/dehydratase"/>
</dbReference>
<organism evidence="1 2">
    <name type="scientific">Luteimonas lutimaris</name>
    <dbReference type="NCBI Taxonomy" id="698645"/>
    <lineage>
        <taxon>Bacteria</taxon>
        <taxon>Pseudomonadati</taxon>
        <taxon>Pseudomonadota</taxon>
        <taxon>Gammaproteobacteria</taxon>
        <taxon>Lysobacterales</taxon>
        <taxon>Lysobacteraceae</taxon>
        <taxon>Luteimonas</taxon>
    </lineage>
</organism>
<keyword evidence="2" id="KW-1185">Reference proteome</keyword>
<proteinExistence type="predicted"/>
<dbReference type="EMBL" id="BAAAZU010000022">
    <property type="protein sequence ID" value="GAA3928224.1"/>
    <property type="molecule type" value="Genomic_DNA"/>
</dbReference>
<sequence length="148" mass="16733">MRITSSAVVARPANDLFALSQDYRRRLEWDTYLSEAFLVGQADSAAVGVESYCKSRSGAVMVSTYISYSPPTHAAVEMVSGPRILRRFSGTWRFRQLGPAASEVKFIYNFELRPRLIAWAFQPLVGALYRRSMDRRLQAFKAWAENGA</sequence>
<dbReference type="RefSeq" id="WP_425561891.1">
    <property type="nucleotide sequence ID" value="NZ_BAAAZU010000022.1"/>
</dbReference>
<protein>
    <recommendedName>
        <fullName evidence="3">SRPBCC family protein</fullName>
    </recommendedName>
</protein>
<name>A0ABP7MQN7_9GAMM</name>
<gene>
    <name evidence="1" type="ORF">GCM10022229_22520</name>
</gene>
<dbReference type="Proteomes" id="UP001501727">
    <property type="component" value="Unassembled WGS sequence"/>
</dbReference>
<dbReference type="Gene3D" id="3.30.530.20">
    <property type="match status" value="1"/>
</dbReference>
<evidence type="ECO:0000313" key="1">
    <source>
        <dbReference type="EMBL" id="GAA3928224.1"/>
    </source>
</evidence>